<keyword evidence="3" id="KW-1185">Reference proteome</keyword>
<evidence type="ECO:0008006" key="4">
    <source>
        <dbReference type="Google" id="ProtNLM"/>
    </source>
</evidence>
<dbReference type="EMBL" id="JAGDFM010000062">
    <property type="protein sequence ID" value="KAG7388338.1"/>
    <property type="molecule type" value="Genomic_DNA"/>
</dbReference>
<dbReference type="InterPro" id="IPR002110">
    <property type="entry name" value="Ankyrin_rpt"/>
</dbReference>
<protein>
    <recommendedName>
        <fullName evidence="4">Ankyrin repeat-containing domain</fullName>
    </recommendedName>
</protein>
<dbReference type="AlphaFoldDB" id="A0A8T1W6L9"/>
<proteinExistence type="predicted"/>
<dbReference type="OrthoDB" id="151517at2759"/>
<evidence type="ECO:0000256" key="1">
    <source>
        <dbReference type="SAM" id="MobiDB-lite"/>
    </source>
</evidence>
<dbReference type="PANTHER" id="PTHR46586">
    <property type="entry name" value="ANKYRIN REPEAT-CONTAINING PROTEIN"/>
    <property type="match status" value="1"/>
</dbReference>
<comment type="caution">
    <text evidence="2">The sequence shown here is derived from an EMBL/GenBank/DDBJ whole genome shotgun (WGS) entry which is preliminary data.</text>
</comment>
<sequence length="408" mass="46073">MKHQEKKSKSSPAAISPQRQLSHIDSSEWPSFPVFTAVRVVWCECLHASGDEGLARVIDAFLDNLSGSLTLSAAYRKSDGSLRLLQYLATHEAKAMDQFLRRWEVNAVTGQMAARGDIQSLKWVAEKYLPGEFLTEVVAQASVHGHLDIVKWLWDNHRRTGYWGGIELVGAVHNDHYEVVEWLRAHIVLRPECAQQVIRQAAGSGNLEIVQWLYSSFDLEMVDALQVAALNGHWEVIRWFIDNDKRAGVDVALRNVTIYMSAAEHGDLDMLKFLFEHGMVAEPVPVLQTAAACGHLHLVKWLHEEKGVADAAGGLVLAAENGHLEPIRLDTAEFLFSEFPECRAFHLGPELEVAWLEVVQWLLERAPSALGGCTLRVKSWNWHVWEWLADKNWMLVNKDGVFSFWSRS</sequence>
<dbReference type="PANTHER" id="PTHR46586:SF3">
    <property type="entry name" value="ANKYRIN REPEAT-CONTAINING PROTEIN"/>
    <property type="match status" value="1"/>
</dbReference>
<accession>A0A8T1W6L9</accession>
<name>A0A8T1W6L9_9STRA</name>
<reference evidence="2" key="1">
    <citation type="submission" date="2021-02" db="EMBL/GenBank/DDBJ databases">
        <authorList>
            <person name="Palmer J.M."/>
        </authorList>
    </citation>
    <scope>NUCLEOTIDE SEQUENCE</scope>
    <source>
        <strain evidence="2">SCRP734</strain>
    </source>
</reference>
<organism evidence="2 3">
    <name type="scientific">Phytophthora pseudosyringae</name>
    <dbReference type="NCBI Taxonomy" id="221518"/>
    <lineage>
        <taxon>Eukaryota</taxon>
        <taxon>Sar</taxon>
        <taxon>Stramenopiles</taxon>
        <taxon>Oomycota</taxon>
        <taxon>Peronosporomycetes</taxon>
        <taxon>Peronosporales</taxon>
        <taxon>Peronosporaceae</taxon>
        <taxon>Phytophthora</taxon>
    </lineage>
</organism>
<dbReference type="InterPro" id="IPR052050">
    <property type="entry name" value="SecEffector_AnkRepeat"/>
</dbReference>
<dbReference type="Proteomes" id="UP000694044">
    <property type="component" value="Unassembled WGS sequence"/>
</dbReference>
<dbReference type="Pfam" id="PF12796">
    <property type="entry name" value="Ank_2"/>
    <property type="match status" value="1"/>
</dbReference>
<evidence type="ECO:0000313" key="3">
    <source>
        <dbReference type="Proteomes" id="UP000694044"/>
    </source>
</evidence>
<feature type="region of interest" description="Disordered" evidence="1">
    <location>
        <begin position="1"/>
        <end position="22"/>
    </location>
</feature>
<gene>
    <name evidence="2" type="ORF">PHYPSEUDO_012716</name>
</gene>
<evidence type="ECO:0000313" key="2">
    <source>
        <dbReference type="EMBL" id="KAG7388338.1"/>
    </source>
</evidence>